<dbReference type="RefSeq" id="WP_158005398.1">
    <property type="nucleotide sequence ID" value="NZ_JADBEJ010000001.1"/>
</dbReference>
<reference evidence="2 3" key="1">
    <citation type="submission" date="2020-10" db="EMBL/GenBank/DDBJ databases">
        <title>Sequencing the genomes of 1000 actinobacteria strains.</title>
        <authorList>
            <person name="Klenk H.-P."/>
        </authorList>
    </citation>
    <scope>NUCLEOTIDE SEQUENCE [LARGE SCALE GENOMIC DNA]</scope>
    <source>
        <strain evidence="2 3">DSM 46661</strain>
    </source>
</reference>
<protein>
    <submittedName>
        <fullName evidence="2">Low temperature requirement protein LtrA</fullName>
    </submittedName>
</protein>
<gene>
    <name evidence="2" type="ORF">H4W30_001499</name>
</gene>
<proteinExistence type="predicted"/>
<evidence type="ECO:0000256" key="1">
    <source>
        <dbReference type="SAM" id="Phobius"/>
    </source>
</evidence>
<keyword evidence="3" id="KW-1185">Reference proteome</keyword>
<dbReference type="EMBL" id="JADBEJ010000001">
    <property type="protein sequence ID" value="MBE1574470.1"/>
    <property type="molecule type" value="Genomic_DNA"/>
</dbReference>
<keyword evidence="1" id="KW-0812">Transmembrane</keyword>
<name>A0ABR9L218_9PSEU</name>
<organism evidence="2 3">
    <name type="scientific">Amycolatopsis roodepoortensis</name>
    <dbReference type="NCBI Taxonomy" id="700274"/>
    <lineage>
        <taxon>Bacteria</taxon>
        <taxon>Bacillati</taxon>
        <taxon>Actinomycetota</taxon>
        <taxon>Actinomycetes</taxon>
        <taxon>Pseudonocardiales</taxon>
        <taxon>Pseudonocardiaceae</taxon>
        <taxon>Amycolatopsis</taxon>
    </lineage>
</organism>
<comment type="caution">
    <text evidence="2">The sequence shown here is derived from an EMBL/GenBank/DDBJ whole genome shotgun (WGS) entry which is preliminary data.</text>
</comment>
<dbReference type="Proteomes" id="UP000656548">
    <property type="component" value="Unassembled WGS sequence"/>
</dbReference>
<keyword evidence="1" id="KW-0472">Membrane</keyword>
<feature type="transmembrane region" description="Helical" evidence="1">
    <location>
        <begin position="6"/>
        <end position="24"/>
    </location>
</feature>
<keyword evidence="1" id="KW-1133">Transmembrane helix</keyword>
<accession>A0ABR9L218</accession>
<evidence type="ECO:0000313" key="2">
    <source>
        <dbReference type="EMBL" id="MBE1574470.1"/>
    </source>
</evidence>
<evidence type="ECO:0000313" key="3">
    <source>
        <dbReference type="Proteomes" id="UP000656548"/>
    </source>
</evidence>
<sequence length="47" mass="5391">MADDPVTGNGGWLLLLVLFVWLAWKTARAFVRAYDYLDSLPPRKPKE</sequence>